<dbReference type="InterPro" id="IPR002889">
    <property type="entry name" value="WSC_carb-bd"/>
</dbReference>
<feature type="signal peptide" evidence="1">
    <location>
        <begin position="1"/>
        <end position="21"/>
    </location>
</feature>
<reference evidence="3 4" key="1">
    <citation type="submission" date="2021-08" db="EMBL/GenBank/DDBJ databases">
        <title>Draft Genome Sequence of Phanerochaete sordida strain YK-624.</title>
        <authorList>
            <person name="Mori T."/>
            <person name="Dohra H."/>
            <person name="Suzuki T."/>
            <person name="Kawagishi H."/>
            <person name="Hirai H."/>
        </authorList>
    </citation>
    <scope>NUCLEOTIDE SEQUENCE [LARGE SCALE GENOMIC DNA]</scope>
    <source>
        <strain evidence="3 4">YK-624</strain>
    </source>
</reference>
<accession>A0A9P3G5T9</accession>
<evidence type="ECO:0000313" key="4">
    <source>
        <dbReference type="Proteomes" id="UP000703269"/>
    </source>
</evidence>
<gene>
    <name evidence="3" type="ORF">PsYK624_044920</name>
</gene>
<dbReference type="Proteomes" id="UP000703269">
    <property type="component" value="Unassembled WGS sequence"/>
</dbReference>
<evidence type="ECO:0000313" key="3">
    <source>
        <dbReference type="EMBL" id="GJE88409.1"/>
    </source>
</evidence>
<keyword evidence="1" id="KW-0732">Signal</keyword>
<proteinExistence type="predicted"/>
<feature type="domain" description="WSC" evidence="2">
    <location>
        <begin position="119"/>
        <end position="214"/>
    </location>
</feature>
<keyword evidence="4" id="KW-1185">Reference proteome</keyword>
<dbReference type="SMART" id="SM00321">
    <property type="entry name" value="WSC"/>
    <property type="match status" value="1"/>
</dbReference>
<sequence length="215" mass="22517">MRRTVVALAVAVVALATGVTAQCSAERPTPICAFWVEPYSDNAYIWGDICGIPEPAGGPGTLMASDVEFYDRDYGCDSNAGYNLVCCAQATGCAVYEDCDGPATPLPGPGTSPALATGWSVDMLCAVDNAARVLANSIVAYQPGNTPYNCTTLCGTKNYEYAGVEYGDECYCGTGYVDGVMPPAADLSECGMLCSGNMFAACGGSWRMQIYKRNS</sequence>
<evidence type="ECO:0000259" key="2">
    <source>
        <dbReference type="PROSITE" id="PS51212"/>
    </source>
</evidence>
<protein>
    <submittedName>
        <fullName evidence="3">WSC domain-containing protein</fullName>
    </submittedName>
</protein>
<comment type="caution">
    <text evidence="3">The sequence shown here is derived from an EMBL/GenBank/DDBJ whole genome shotgun (WGS) entry which is preliminary data.</text>
</comment>
<feature type="chain" id="PRO_5040264418" evidence="1">
    <location>
        <begin position="22"/>
        <end position="215"/>
    </location>
</feature>
<dbReference type="EMBL" id="BPQB01000009">
    <property type="protein sequence ID" value="GJE88409.1"/>
    <property type="molecule type" value="Genomic_DNA"/>
</dbReference>
<name>A0A9P3G5T9_9APHY</name>
<dbReference type="Pfam" id="PF01822">
    <property type="entry name" value="WSC"/>
    <property type="match status" value="1"/>
</dbReference>
<evidence type="ECO:0000256" key="1">
    <source>
        <dbReference type="SAM" id="SignalP"/>
    </source>
</evidence>
<dbReference type="AlphaFoldDB" id="A0A9P3G5T9"/>
<organism evidence="3 4">
    <name type="scientific">Phanerochaete sordida</name>
    <dbReference type="NCBI Taxonomy" id="48140"/>
    <lineage>
        <taxon>Eukaryota</taxon>
        <taxon>Fungi</taxon>
        <taxon>Dikarya</taxon>
        <taxon>Basidiomycota</taxon>
        <taxon>Agaricomycotina</taxon>
        <taxon>Agaricomycetes</taxon>
        <taxon>Polyporales</taxon>
        <taxon>Phanerochaetaceae</taxon>
        <taxon>Phanerochaete</taxon>
    </lineage>
</organism>
<dbReference type="OrthoDB" id="5985073at2759"/>
<dbReference type="PROSITE" id="PS51212">
    <property type="entry name" value="WSC"/>
    <property type="match status" value="1"/>
</dbReference>